<feature type="compositionally biased region" description="Low complexity" evidence="1">
    <location>
        <begin position="147"/>
        <end position="158"/>
    </location>
</feature>
<dbReference type="AlphaFoldDB" id="A0A9P6FJ56"/>
<evidence type="ECO:0000256" key="1">
    <source>
        <dbReference type="SAM" id="MobiDB-lite"/>
    </source>
</evidence>
<feature type="region of interest" description="Disordered" evidence="1">
    <location>
        <begin position="1"/>
        <end position="35"/>
    </location>
</feature>
<feature type="region of interest" description="Disordered" evidence="1">
    <location>
        <begin position="227"/>
        <end position="293"/>
    </location>
</feature>
<gene>
    <name evidence="2" type="ORF">BGW38_008772</name>
</gene>
<organism evidence="2 3">
    <name type="scientific">Lunasporangiospora selenospora</name>
    <dbReference type="NCBI Taxonomy" id="979761"/>
    <lineage>
        <taxon>Eukaryota</taxon>
        <taxon>Fungi</taxon>
        <taxon>Fungi incertae sedis</taxon>
        <taxon>Mucoromycota</taxon>
        <taxon>Mortierellomycotina</taxon>
        <taxon>Mortierellomycetes</taxon>
        <taxon>Mortierellales</taxon>
        <taxon>Mortierellaceae</taxon>
        <taxon>Lunasporangiospora</taxon>
    </lineage>
</organism>
<feature type="compositionally biased region" description="Polar residues" evidence="1">
    <location>
        <begin position="124"/>
        <end position="140"/>
    </location>
</feature>
<evidence type="ECO:0000313" key="3">
    <source>
        <dbReference type="Proteomes" id="UP000780801"/>
    </source>
</evidence>
<dbReference type="EMBL" id="JAABOA010006147">
    <property type="protein sequence ID" value="KAF9570167.1"/>
    <property type="molecule type" value="Genomic_DNA"/>
</dbReference>
<evidence type="ECO:0000313" key="2">
    <source>
        <dbReference type="EMBL" id="KAF9570167.1"/>
    </source>
</evidence>
<accession>A0A9P6FJ56</accession>
<keyword evidence="3" id="KW-1185">Reference proteome</keyword>
<name>A0A9P6FJ56_9FUNG</name>
<comment type="caution">
    <text evidence="2">The sequence shown here is derived from an EMBL/GenBank/DDBJ whole genome shotgun (WGS) entry which is preliminary data.</text>
</comment>
<reference evidence="2" key="1">
    <citation type="journal article" date="2020" name="Fungal Divers.">
        <title>Resolving the Mortierellaceae phylogeny through synthesis of multi-gene phylogenetics and phylogenomics.</title>
        <authorList>
            <person name="Vandepol N."/>
            <person name="Liber J."/>
            <person name="Desiro A."/>
            <person name="Na H."/>
            <person name="Kennedy M."/>
            <person name="Barry K."/>
            <person name="Grigoriev I.V."/>
            <person name="Miller A.N."/>
            <person name="O'Donnell K."/>
            <person name="Stajich J.E."/>
            <person name="Bonito G."/>
        </authorList>
    </citation>
    <scope>NUCLEOTIDE SEQUENCE</scope>
    <source>
        <strain evidence="2">KOD1015</strain>
    </source>
</reference>
<feature type="region of interest" description="Disordered" evidence="1">
    <location>
        <begin position="175"/>
        <end position="197"/>
    </location>
</feature>
<proteinExistence type="predicted"/>
<feature type="compositionally biased region" description="Polar residues" evidence="1">
    <location>
        <begin position="14"/>
        <end position="24"/>
    </location>
</feature>
<feature type="region of interest" description="Disordered" evidence="1">
    <location>
        <begin position="118"/>
        <end position="158"/>
    </location>
</feature>
<protein>
    <submittedName>
        <fullName evidence="2">Uncharacterized protein</fullName>
    </submittedName>
</protein>
<dbReference type="Proteomes" id="UP000780801">
    <property type="component" value="Unassembled WGS sequence"/>
</dbReference>
<feature type="compositionally biased region" description="Polar residues" evidence="1">
    <location>
        <begin position="268"/>
        <end position="281"/>
    </location>
</feature>
<sequence length="293" mass="30741">MMVQHDPTRPSPPNTYHSLSYTPDSSDHNRPSVEGMLHHASYSGSLAPSTTHYIGPGDIDPRIGSFYGSGIVSGSGEFSGRQSVVSDSTVASSLFSPPVNPKMGGSSVLHPIQEQPHAPFMLPNASSAGYSPAGSHSSANRLRYSDSHSTSQPSHFSSGGVPYYLNSGGTYYPPGSAPAPDQYHDDGGYGSNSSSSSKQYLYLSNQSLFSDGVTSVGNPQAYSHRLETELSPPTVPKRPLSGPQGGLGFGTMLMMGNDGNVPPGNPHTLPQHQSSFHAESQSPPPLSPGLERG</sequence>